<feature type="compositionally biased region" description="Pro residues" evidence="1">
    <location>
        <begin position="271"/>
        <end position="304"/>
    </location>
</feature>
<dbReference type="OMA" id="ETRAPCD"/>
<organism evidence="2 3">
    <name type="scientific">Klebsormidium nitens</name>
    <name type="common">Green alga</name>
    <name type="synonym">Ulothrix nitens</name>
    <dbReference type="NCBI Taxonomy" id="105231"/>
    <lineage>
        <taxon>Eukaryota</taxon>
        <taxon>Viridiplantae</taxon>
        <taxon>Streptophyta</taxon>
        <taxon>Klebsormidiophyceae</taxon>
        <taxon>Klebsormidiales</taxon>
        <taxon>Klebsormidiaceae</taxon>
        <taxon>Klebsormidium</taxon>
    </lineage>
</organism>
<feature type="region of interest" description="Disordered" evidence="1">
    <location>
        <begin position="673"/>
        <end position="694"/>
    </location>
</feature>
<feature type="region of interest" description="Disordered" evidence="1">
    <location>
        <begin position="270"/>
        <end position="309"/>
    </location>
</feature>
<protein>
    <submittedName>
        <fullName evidence="2">Uncharacterized protein</fullName>
    </submittedName>
</protein>
<feature type="compositionally biased region" description="Polar residues" evidence="1">
    <location>
        <begin position="384"/>
        <end position="394"/>
    </location>
</feature>
<sequence length="970" mass="103497">MDAFNARSWTFWMGRLPCCLLSCFLIFLQSAVLLAGFSVATDNGKVIILEDSVIGNIGSLEAQAVIKAGFTPDIVNATVWATMTTAQFEAYRGILIGDPGCSLLAKAADFPLYFNYGEAAINNAPTWIAAVTGNILIVGTDPAYHYNEGRTGAKVLIESGVAFAISSSMGTGAYICLSCSGGAGPDYESWLSNFGGTWKLRQPDCDSTITILATHPALSNLTSADLSDWQCSSHETFESFNTERFLPLAKASDNDLPYIVASGQNLAAISPPFPPQLQPPPPYPPLFNPPPLGSFPPASLPPPSTTSASSTNALERCNVPCDPYSSLPNRCCDAEGLLGICCPGACGNTVALSGGGSVATCLGPGGASPINYPSTSPSIPPLNPTESPSPSGTPAPTVRSELQRCSDLCPDANFPNRCCDAVGLSAVCCPAQCGDIVSLPGGGSVATCQGLGGTVPTLTSQPLIPTPSNTRGTDGPILFPFQFCDPDSDFPNRCYNVDGSSFTCCGQESCRTGPASAIPLCANGLPGSNFQHFESHAKPPEPSPKHPEPHDQHPESDLKHPEPTSEHNSPHYKHTDPFSEDYFEHSEPNARHNSPHYQHTDPFSEHSEPIAEHTKPGHRHSEPSPKHPKRHDQHTESDPKHTEPHPQHNSAHYQHPHSFANHTQPYAEYTEPKAKYTGSQPHYTEPYFDKRNSPVYKPLTAPSITQKESAGGIIQSIQGDGYCGLSDTVPADIPPEYFDVSYAIDFYGRNVDDAAPGEVFSYTVKVSGPYFEALLEVNSVTNVITFQVEGATVQIDATTGDILDQRDAPASAESGGRKLLAESKELSPPCAKREATCTGVTSFQTATLCQGITKTSLLKTACAKVASFFRSRVPKLPPTILDNLCSFLVDTTKKGCEKAIDCETYGLGTCCNFTHSCADFDFTFSGSFDQCLIDCVQIATDCCTSVPLPPVAVQICININYSACTPECVC</sequence>
<dbReference type="AlphaFoldDB" id="A0A1Y1I505"/>
<evidence type="ECO:0000256" key="1">
    <source>
        <dbReference type="SAM" id="MobiDB-lite"/>
    </source>
</evidence>
<dbReference type="EMBL" id="DF237215">
    <property type="protein sequence ID" value="GAQ86035.1"/>
    <property type="molecule type" value="Genomic_DNA"/>
</dbReference>
<dbReference type="STRING" id="105231.A0A1Y1I505"/>
<name>A0A1Y1I505_KLENI</name>
<dbReference type="Proteomes" id="UP000054558">
    <property type="component" value="Unassembled WGS sequence"/>
</dbReference>
<feature type="compositionally biased region" description="Basic and acidic residues" evidence="1">
    <location>
        <begin position="533"/>
        <end position="590"/>
    </location>
</feature>
<evidence type="ECO:0000313" key="3">
    <source>
        <dbReference type="Proteomes" id="UP000054558"/>
    </source>
</evidence>
<feature type="region of interest" description="Disordered" evidence="1">
    <location>
        <begin position="372"/>
        <end position="398"/>
    </location>
</feature>
<feature type="compositionally biased region" description="Basic and acidic residues" evidence="1">
    <location>
        <begin position="598"/>
        <end position="625"/>
    </location>
</feature>
<dbReference type="OrthoDB" id="291007at2759"/>
<reference evidence="2 3" key="1">
    <citation type="journal article" date="2014" name="Nat. Commun.">
        <title>Klebsormidium flaccidum genome reveals primary factors for plant terrestrial adaptation.</title>
        <authorList>
            <person name="Hori K."/>
            <person name="Maruyama F."/>
            <person name="Fujisawa T."/>
            <person name="Togashi T."/>
            <person name="Yamamoto N."/>
            <person name="Seo M."/>
            <person name="Sato S."/>
            <person name="Yamada T."/>
            <person name="Mori H."/>
            <person name="Tajima N."/>
            <person name="Moriyama T."/>
            <person name="Ikeuchi M."/>
            <person name="Watanabe M."/>
            <person name="Wada H."/>
            <person name="Kobayashi K."/>
            <person name="Saito M."/>
            <person name="Masuda T."/>
            <person name="Sasaki-Sekimoto Y."/>
            <person name="Mashiguchi K."/>
            <person name="Awai K."/>
            <person name="Shimojima M."/>
            <person name="Masuda S."/>
            <person name="Iwai M."/>
            <person name="Nobusawa T."/>
            <person name="Narise T."/>
            <person name="Kondo S."/>
            <person name="Saito H."/>
            <person name="Sato R."/>
            <person name="Murakawa M."/>
            <person name="Ihara Y."/>
            <person name="Oshima-Yamada Y."/>
            <person name="Ohtaka K."/>
            <person name="Satoh M."/>
            <person name="Sonobe K."/>
            <person name="Ishii M."/>
            <person name="Ohtani R."/>
            <person name="Kanamori-Sato M."/>
            <person name="Honoki R."/>
            <person name="Miyazaki D."/>
            <person name="Mochizuki H."/>
            <person name="Umetsu J."/>
            <person name="Higashi K."/>
            <person name="Shibata D."/>
            <person name="Kamiya Y."/>
            <person name="Sato N."/>
            <person name="Nakamura Y."/>
            <person name="Tabata S."/>
            <person name="Ida S."/>
            <person name="Kurokawa K."/>
            <person name="Ohta H."/>
        </authorList>
    </citation>
    <scope>NUCLEOTIDE SEQUENCE [LARGE SCALE GENOMIC DNA]</scope>
    <source>
        <strain evidence="2 3">NIES-2285</strain>
    </source>
</reference>
<feature type="region of interest" description="Disordered" evidence="1">
    <location>
        <begin position="531"/>
        <end position="658"/>
    </location>
</feature>
<accession>A0A1Y1I505</accession>
<proteinExistence type="predicted"/>
<keyword evidence="3" id="KW-1185">Reference proteome</keyword>
<gene>
    <name evidence="2" type="ORF">KFL_002660140</name>
</gene>
<feature type="compositionally biased region" description="Basic and acidic residues" evidence="1">
    <location>
        <begin position="633"/>
        <end position="646"/>
    </location>
</feature>
<evidence type="ECO:0000313" key="2">
    <source>
        <dbReference type="EMBL" id="GAQ86035.1"/>
    </source>
</evidence>